<organism evidence="5 6">
    <name type="scientific">Knufia fluminis</name>
    <dbReference type="NCBI Taxonomy" id="191047"/>
    <lineage>
        <taxon>Eukaryota</taxon>
        <taxon>Fungi</taxon>
        <taxon>Dikarya</taxon>
        <taxon>Ascomycota</taxon>
        <taxon>Pezizomycotina</taxon>
        <taxon>Eurotiomycetes</taxon>
        <taxon>Chaetothyriomycetidae</taxon>
        <taxon>Chaetothyriales</taxon>
        <taxon>Trichomeriaceae</taxon>
        <taxon>Knufia</taxon>
    </lineage>
</organism>
<keyword evidence="2" id="KW-0274">FAD</keyword>
<keyword evidence="6" id="KW-1185">Reference proteome</keyword>
<dbReference type="GO" id="GO:0071949">
    <property type="term" value="F:FAD binding"/>
    <property type="evidence" value="ECO:0007669"/>
    <property type="project" value="InterPro"/>
</dbReference>
<name>A0AAN8EF65_9EURO</name>
<dbReference type="PANTHER" id="PTHR43004:SF3">
    <property type="entry name" value="P-HYDROXYBENZOATE HYDROXYLASE"/>
    <property type="match status" value="1"/>
</dbReference>
<evidence type="ECO:0000256" key="3">
    <source>
        <dbReference type="ARBA" id="ARBA00023002"/>
    </source>
</evidence>
<evidence type="ECO:0000313" key="5">
    <source>
        <dbReference type="EMBL" id="KAK5948210.1"/>
    </source>
</evidence>
<feature type="domain" description="FAD-binding" evidence="4">
    <location>
        <begin position="18"/>
        <end position="359"/>
    </location>
</feature>
<dbReference type="Pfam" id="PF01494">
    <property type="entry name" value="FAD_binding_3"/>
    <property type="match status" value="1"/>
</dbReference>
<dbReference type="InterPro" id="IPR002938">
    <property type="entry name" value="FAD-bd"/>
</dbReference>
<evidence type="ECO:0000313" key="6">
    <source>
        <dbReference type="Proteomes" id="UP001316803"/>
    </source>
</evidence>
<dbReference type="AlphaFoldDB" id="A0AAN8EF65"/>
<proteinExistence type="predicted"/>
<dbReference type="SUPFAM" id="SSF51905">
    <property type="entry name" value="FAD/NAD(P)-binding domain"/>
    <property type="match status" value="1"/>
</dbReference>
<dbReference type="InterPro" id="IPR036188">
    <property type="entry name" value="FAD/NAD-bd_sf"/>
</dbReference>
<dbReference type="PANTHER" id="PTHR43004">
    <property type="entry name" value="TRK SYSTEM POTASSIUM UPTAKE PROTEIN"/>
    <property type="match status" value="1"/>
</dbReference>
<evidence type="ECO:0000256" key="2">
    <source>
        <dbReference type="ARBA" id="ARBA00022827"/>
    </source>
</evidence>
<accession>A0AAN8EF65</accession>
<dbReference type="InterPro" id="IPR050641">
    <property type="entry name" value="RIFMO-like"/>
</dbReference>
<dbReference type="Proteomes" id="UP001316803">
    <property type="component" value="Unassembled WGS sequence"/>
</dbReference>
<reference evidence="5 6" key="1">
    <citation type="submission" date="2022-12" db="EMBL/GenBank/DDBJ databases">
        <title>Genomic features and morphological characterization of a novel Knufia sp. strain isolated from spacecraft assembly facility.</title>
        <authorList>
            <person name="Teixeira M."/>
            <person name="Chander A.M."/>
            <person name="Stajich J.E."/>
            <person name="Venkateswaran K."/>
        </authorList>
    </citation>
    <scope>NUCLEOTIDE SEQUENCE [LARGE SCALE GENOMIC DNA]</scope>
    <source>
        <strain evidence="5 6">FJI-L2-BK-P2</strain>
    </source>
</reference>
<dbReference type="Gene3D" id="3.50.50.60">
    <property type="entry name" value="FAD/NAD(P)-binding domain"/>
    <property type="match status" value="1"/>
</dbReference>
<dbReference type="Gene3D" id="3.30.70.2450">
    <property type="match status" value="1"/>
</dbReference>
<evidence type="ECO:0000259" key="4">
    <source>
        <dbReference type="Pfam" id="PF01494"/>
    </source>
</evidence>
<evidence type="ECO:0000256" key="1">
    <source>
        <dbReference type="ARBA" id="ARBA00022630"/>
    </source>
</evidence>
<gene>
    <name evidence="5" type="ORF">OHC33_010758</name>
</gene>
<protein>
    <recommendedName>
        <fullName evidence="4">FAD-binding domain-containing protein</fullName>
    </recommendedName>
</protein>
<keyword evidence="1" id="KW-0285">Flavoprotein</keyword>
<dbReference type="EMBL" id="JAKLMC020000051">
    <property type="protein sequence ID" value="KAK5948210.1"/>
    <property type="molecule type" value="Genomic_DNA"/>
</dbReference>
<dbReference type="PRINTS" id="PR00420">
    <property type="entry name" value="RNGMNOXGNASE"/>
</dbReference>
<sequence>MKSANGTCRTGGDTTKRYDVCIVGAGPVGTYLTVMLAHAGLNVIAVDSLVKLADEPRAFTHMPFMFKEFEKAGILEQMRELSKFRGDAISYRRTKDQQVIERLSPIPNRPLPLAVPQRNLTELLIDKLNEFPNGELRFGHRVVNVEQKSDDISVTLEVVQTNETSTLQCKYLVGADGAKSTIRKFMGIRYEGTTLPFKLIAADVVFPFEKYGFNGANFMLDPENFGMIALTSENERKETIWRVSIGFPIESSDDEIVKALPDKFQRLLEDLKPGQYTLLKAQPYEAHQFCTPTMKKGRTMLIGDSAHLCNPYSGQLLACGIFDASSLSQCLVSVIQHGAPESLLDEWNEDRVSKFKDVLDPFSKECFAATRDPDADTIAERHPFLKAMKAGPKGQLPTIHTDVTKLKSWRSGPN</sequence>
<keyword evidence="3" id="KW-0560">Oxidoreductase</keyword>
<comment type="caution">
    <text evidence="5">The sequence shown here is derived from an EMBL/GenBank/DDBJ whole genome shotgun (WGS) entry which is preliminary data.</text>
</comment>
<dbReference type="GO" id="GO:0016709">
    <property type="term" value="F:oxidoreductase activity, acting on paired donors, with incorporation or reduction of molecular oxygen, NAD(P)H as one donor, and incorporation of one atom of oxygen"/>
    <property type="evidence" value="ECO:0007669"/>
    <property type="project" value="UniProtKB-ARBA"/>
</dbReference>